<protein>
    <submittedName>
        <fullName evidence="2">Uncharacterized protein</fullName>
    </submittedName>
</protein>
<keyword evidence="3" id="KW-1185">Reference proteome</keyword>
<dbReference type="Proteomes" id="UP000326500">
    <property type="component" value="Unassembled WGS sequence"/>
</dbReference>
<proteinExistence type="predicted"/>
<feature type="region of interest" description="Disordered" evidence="1">
    <location>
        <begin position="80"/>
        <end position="115"/>
    </location>
</feature>
<name>A0A1G9AX42_9EURY</name>
<gene>
    <name evidence="2" type="ORF">SAMN04488571_10776</name>
</gene>
<sequence length="115" mass="12544">MIYRPVRVANPYPGNRLTTTAAAYVAIVRLIAQYIQTSGISVESLLLKGREGIPVHCINTRLFGLQPSQNSRLETFVHNPLEFRTPDPPGSSTLDGRDPLFPNELPDSAGGEVQG</sequence>
<evidence type="ECO:0000313" key="2">
    <source>
        <dbReference type="EMBL" id="SDK31797.1"/>
    </source>
</evidence>
<dbReference type="AlphaFoldDB" id="A0A1G9AX42"/>
<dbReference type="EMBL" id="FNFT01000007">
    <property type="protein sequence ID" value="SDK31797.1"/>
    <property type="molecule type" value="Genomic_DNA"/>
</dbReference>
<organism evidence="2 3">
    <name type="scientific">Methanoculleus thermophilus</name>
    <dbReference type="NCBI Taxonomy" id="2200"/>
    <lineage>
        <taxon>Archaea</taxon>
        <taxon>Methanobacteriati</taxon>
        <taxon>Methanobacteriota</taxon>
        <taxon>Stenosarchaea group</taxon>
        <taxon>Methanomicrobia</taxon>
        <taxon>Methanomicrobiales</taxon>
        <taxon>Methanomicrobiaceae</taxon>
        <taxon>Methanoculleus</taxon>
    </lineage>
</organism>
<accession>A0A1G9AX42</accession>
<evidence type="ECO:0000256" key="1">
    <source>
        <dbReference type="SAM" id="MobiDB-lite"/>
    </source>
</evidence>
<reference evidence="2 3" key="1">
    <citation type="submission" date="2016-10" db="EMBL/GenBank/DDBJ databases">
        <authorList>
            <person name="Varghese N."/>
            <person name="Submissions S."/>
        </authorList>
    </citation>
    <scope>NUCLEOTIDE SEQUENCE [LARGE SCALE GENOMIC DNA]</scope>
    <source>
        <strain evidence="2 3">DSM 2373</strain>
    </source>
</reference>
<evidence type="ECO:0000313" key="3">
    <source>
        <dbReference type="Proteomes" id="UP000326500"/>
    </source>
</evidence>